<dbReference type="AlphaFoldDB" id="A0A8M8V073"/>
<dbReference type="InterPro" id="IPR023393">
    <property type="entry name" value="START-like_dom_sf"/>
</dbReference>
<dbReference type="Pfam" id="PF00407">
    <property type="entry name" value="Bet_v_1"/>
    <property type="match status" value="2"/>
</dbReference>
<organism evidence="2 3">
    <name type="scientific">Sesamum indicum</name>
    <name type="common">Oriental sesame</name>
    <name type="synonym">Sesamum orientale</name>
    <dbReference type="NCBI Taxonomy" id="4182"/>
    <lineage>
        <taxon>Eukaryota</taxon>
        <taxon>Viridiplantae</taxon>
        <taxon>Streptophyta</taxon>
        <taxon>Embryophyta</taxon>
        <taxon>Tracheophyta</taxon>
        <taxon>Spermatophyta</taxon>
        <taxon>Magnoliopsida</taxon>
        <taxon>eudicotyledons</taxon>
        <taxon>Gunneridae</taxon>
        <taxon>Pentapetalae</taxon>
        <taxon>asterids</taxon>
        <taxon>lamiids</taxon>
        <taxon>Lamiales</taxon>
        <taxon>Pedaliaceae</taxon>
        <taxon>Sesamum</taxon>
    </lineage>
</organism>
<evidence type="ECO:0000313" key="3">
    <source>
        <dbReference type="RefSeq" id="XP_020549561.1"/>
    </source>
</evidence>
<dbReference type="PANTHER" id="PTHR31907">
    <property type="entry name" value="MLP-LIKE PROTEIN 423"/>
    <property type="match status" value="1"/>
</dbReference>
<evidence type="ECO:0000259" key="1">
    <source>
        <dbReference type="SMART" id="SM01037"/>
    </source>
</evidence>
<reference evidence="3" key="1">
    <citation type="submission" date="2025-08" db="UniProtKB">
        <authorList>
            <consortium name="RefSeq"/>
        </authorList>
    </citation>
    <scope>IDENTIFICATION</scope>
</reference>
<dbReference type="GO" id="GO:0006952">
    <property type="term" value="P:defense response"/>
    <property type="evidence" value="ECO:0007669"/>
    <property type="project" value="InterPro"/>
</dbReference>
<feature type="domain" description="Bet v I/Major latex protein" evidence="1">
    <location>
        <begin position="158"/>
        <end position="307"/>
    </location>
</feature>
<dbReference type="InterPro" id="IPR000916">
    <property type="entry name" value="Bet_v_I/MLP"/>
</dbReference>
<dbReference type="GeneID" id="105162168"/>
<protein>
    <submittedName>
        <fullName evidence="3">MLP-like protein 28</fullName>
    </submittedName>
</protein>
<dbReference type="RefSeq" id="XP_020549561.1">
    <property type="nucleotide sequence ID" value="XM_020693902.1"/>
</dbReference>
<dbReference type="CDD" id="cd07816">
    <property type="entry name" value="Bet_v1-like"/>
    <property type="match status" value="2"/>
</dbReference>
<proteinExistence type="predicted"/>
<evidence type="ECO:0000313" key="2">
    <source>
        <dbReference type="Proteomes" id="UP000504604"/>
    </source>
</evidence>
<name>A0A8M8V073_SESIN</name>
<sequence length="308" mass="35152">MGLTGKLVAAIEFKAGGDVFHELFRHKPHHVSTTSPGKVQGCDLHEGEFGHVGSIICWKYTHDGKEKIAKQLIQTIDEEKKLIEFKMLEGDLMEEYKTFLITLHIETKDGIDLVTWTLEYEMLSEDVDHPISLLSFFIDLTKDIETHHIGKPTDLEMGLTGKLVAAIEFKAGGDVFHELFRHKPHHVSTTSPGKIQGCDLHEGEFGHVGSIIFWNYTHDGKAKTAKQLIQKIDEEKKLIEFKMLEGDLMEEYKTFLITLHIETKNDIDLVTWTLEYEMLNDDVGHPISLLSFIIDLTKDIETHHIKKP</sequence>
<gene>
    <name evidence="3" type="primary">LOC105162168</name>
</gene>
<accession>A0A8M8V073</accession>
<dbReference type="OrthoDB" id="1847301at2759"/>
<dbReference type="SMART" id="SM01037">
    <property type="entry name" value="Bet_v_1"/>
    <property type="match status" value="2"/>
</dbReference>
<dbReference type="InterPro" id="IPR051761">
    <property type="entry name" value="MLP-like_ligand-binding"/>
</dbReference>
<dbReference type="KEGG" id="sind:105162168"/>
<dbReference type="SUPFAM" id="SSF55961">
    <property type="entry name" value="Bet v1-like"/>
    <property type="match status" value="2"/>
</dbReference>
<dbReference type="Gene3D" id="3.30.530.20">
    <property type="match status" value="2"/>
</dbReference>
<keyword evidence="2" id="KW-1185">Reference proteome</keyword>
<feature type="domain" description="Bet v I/Major latex protein" evidence="1">
    <location>
        <begin position="2"/>
        <end position="151"/>
    </location>
</feature>
<dbReference type="Proteomes" id="UP000504604">
    <property type="component" value="Linkage group LG5"/>
</dbReference>